<keyword evidence="2 4" id="KW-0472">Membrane</keyword>
<comment type="subcellular location">
    <subcellularLocation>
        <location evidence="1">Membrane</location>
    </subcellularLocation>
</comment>
<evidence type="ECO:0000256" key="2">
    <source>
        <dbReference type="ARBA" id="ARBA00023136"/>
    </source>
</evidence>
<reference evidence="5 6" key="1">
    <citation type="submission" date="2019-06" db="EMBL/GenBank/DDBJ databases">
        <title>Aeromicrobium sp. nov., isolated from a maize field.</title>
        <authorList>
            <person name="Lin S.-Y."/>
            <person name="Tsai C.-F."/>
            <person name="Young C.-C."/>
        </authorList>
    </citation>
    <scope>NUCLEOTIDE SEQUENCE [LARGE SCALE GENOMIC DNA]</scope>
    <source>
        <strain evidence="5 6">CC-CFT486</strain>
    </source>
</reference>
<protein>
    <recommendedName>
        <fullName evidence="7">Mammalian cell entry protein</fullName>
    </recommendedName>
</protein>
<evidence type="ECO:0000313" key="5">
    <source>
        <dbReference type="EMBL" id="TXL58033.1"/>
    </source>
</evidence>
<dbReference type="EMBL" id="VDUX01000005">
    <property type="protein sequence ID" value="TXL58033.1"/>
    <property type="molecule type" value="Genomic_DNA"/>
</dbReference>
<dbReference type="OrthoDB" id="3746626at2"/>
<gene>
    <name evidence="5" type="ORF">FHP06_11965</name>
</gene>
<feature type="region of interest" description="Disordered" evidence="3">
    <location>
        <begin position="174"/>
        <end position="195"/>
    </location>
</feature>
<dbReference type="AlphaFoldDB" id="A0A5C8NGJ5"/>
<keyword evidence="4" id="KW-1133">Transmembrane helix</keyword>
<accession>A0A5C8NGJ5</accession>
<sequence>MASARSGDELRSASSLVRLLIVLTVVGVLVGAAGLIIPRLSDGDDGGGARGAVEQRARDFAVTYNTYSVTEKADYQKRMRPLLTPSYFKEFTTVTNAVFDAIKGKDQKSGSAKVLQVAVDSIDGDSAVALVAVNAKITTDADEAAVERRFRWKVTFARQKGLWRVSQFESVAPLQASVGTPTPTPSPTPTEGGDQ</sequence>
<dbReference type="GO" id="GO:0016020">
    <property type="term" value="C:membrane"/>
    <property type="evidence" value="ECO:0007669"/>
    <property type="project" value="UniProtKB-SubCell"/>
</dbReference>
<evidence type="ECO:0000256" key="3">
    <source>
        <dbReference type="SAM" id="MobiDB-lite"/>
    </source>
</evidence>
<name>A0A5C8NGJ5_9ACTN</name>
<keyword evidence="4" id="KW-0812">Transmembrane</keyword>
<evidence type="ECO:0000256" key="4">
    <source>
        <dbReference type="SAM" id="Phobius"/>
    </source>
</evidence>
<evidence type="ECO:0008006" key="7">
    <source>
        <dbReference type="Google" id="ProtNLM"/>
    </source>
</evidence>
<keyword evidence="6" id="KW-1185">Reference proteome</keyword>
<evidence type="ECO:0000256" key="1">
    <source>
        <dbReference type="ARBA" id="ARBA00004370"/>
    </source>
</evidence>
<dbReference type="PANTHER" id="PTHR37042">
    <property type="entry name" value="OUTER MEMBRANE PROTEIN RV1973"/>
    <property type="match status" value="1"/>
</dbReference>
<evidence type="ECO:0000313" key="6">
    <source>
        <dbReference type="Proteomes" id="UP000321571"/>
    </source>
</evidence>
<dbReference type="RefSeq" id="WP_147687011.1">
    <property type="nucleotide sequence ID" value="NZ_VDUX01000005.1"/>
</dbReference>
<feature type="transmembrane region" description="Helical" evidence="4">
    <location>
        <begin position="16"/>
        <end position="37"/>
    </location>
</feature>
<proteinExistence type="predicted"/>
<organism evidence="5 6">
    <name type="scientific">Aeromicrobium terrae</name>
    <dbReference type="NCBI Taxonomy" id="2498846"/>
    <lineage>
        <taxon>Bacteria</taxon>
        <taxon>Bacillati</taxon>
        <taxon>Actinomycetota</taxon>
        <taxon>Actinomycetes</taxon>
        <taxon>Propionibacteriales</taxon>
        <taxon>Nocardioidaceae</taxon>
        <taxon>Aeromicrobium</taxon>
    </lineage>
</organism>
<dbReference type="Proteomes" id="UP000321571">
    <property type="component" value="Unassembled WGS sequence"/>
</dbReference>
<comment type="caution">
    <text evidence="5">The sequence shown here is derived from an EMBL/GenBank/DDBJ whole genome shotgun (WGS) entry which is preliminary data.</text>
</comment>
<dbReference type="PANTHER" id="PTHR37042:SF4">
    <property type="entry name" value="OUTER MEMBRANE PROTEIN RV1973"/>
    <property type="match status" value="1"/>
</dbReference>